<proteinExistence type="predicted"/>
<reference evidence="2" key="1">
    <citation type="submission" date="2021-01" db="EMBL/GenBank/DDBJ databases">
        <title>Adiantum capillus-veneris genome.</title>
        <authorList>
            <person name="Fang Y."/>
            <person name="Liao Q."/>
        </authorList>
    </citation>
    <scope>NUCLEOTIDE SEQUENCE</scope>
    <source>
        <strain evidence="2">H3</strain>
        <tissue evidence="2">Leaf</tissue>
    </source>
</reference>
<feature type="compositionally biased region" description="Polar residues" evidence="1">
    <location>
        <begin position="314"/>
        <end position="326"/>
    </location>
</feature>
<feature type="region of interest" description="Disordered" evidence="1">
    <location>
        <begin position="311"/>
        <end position="332"/>
    </location>
</feature>
<feature type="region of interest" description="Disordered" evidence="1">
    <location>
        <begin position="210"/>
        <end position="242"/>
    </location>
</feature>
<gene>
    <name evidence="2" type="ORF">GOP47_0024132</name>
</gene>
<dbReference type="AlphaFoldDB" id="A0A9D4Z5U5"/>
<protein>
    <recommendedName>
        <fullName evidence="4">Rho termination factor N-terminal domain-containing protein</fullName>
    </recommendedName>
</protein>
<dbReference type="PANTHER" id="PTHR34449:SF2">
    <property type="entry name" value="RHO TERMINATION FACTOR"/>
    <property type="match status" value="1"/>
</dbReference>
<evidence type="ECO:0000313" key="2">
    <source>
        <dbReference type="EMBL" id="KAI5061627.1"/>
    </source>
</evidence>
<comment type="caution">
    <text evidence="2">The sequence shown here is derived from an EMBL/GenBank/DDBJ whole genome shotgun (WGS) entry which is preliminary data.</text>
</comment>
<keyword evidence="3" id="KW-1185">Reference proteome</keyword>
<evidence type="ECO:0008006" key="4">
    <source>
        <dbReference type="Google" id="ProtNLM"/>
    </source>
</evidence>
<sequence length="372" mass="40321">MATTACACAGSSTLSPMKQLHALHPLACRSPPSLTLPNPCKLAFLFYLPTRLNPFTSTTHRLSLSPPFCGHGELEIISVKELADGFLHFSFGAPASASKANDLSSSCGEHLSQKWSVPGRLPSKFLKKSPIPSAADKRRRRQGESSSKTGTEEAIPPNIKEAVKFSSRPKSSFVKRSPVPKPHIGGDTLARERVSNGTAAVHDKSMMAHGTKVGPSISRKSLRPSSVFVRKSPIPPSAGKLNDRHAMLSANSDRSPSKCGYVVPLVQKRANTSPASRPKSNFVRRSPTGKVPQFSPRASSMIEQSLLSHEESTATDTFVKSQNTPEESPHVTVDLEKCKLPELKNLAKIRGVKGYYKLKKAELLDILKKLDS</sequence>
<dbReference type="Proteomes" id="UP000886520">
    <property type="component" value="Chromosome 23"/>
</dbReference>
<feature type="region of interest" description="Disordered" evidence="1">
    <location>
        <begin position="270"/>
        <end position="295"/>
    </location>
</feature>
<dbReference type="OrthoDB" id="652255at2759"/>
<feature type="compositionally biased region" description="Polar residues" evidence="1">
    <location>
        <begin position="270"/>
        <end position="279"/>
    </location>
</feature>
<feature type="region of interest" description="Disordered" evidence="1">
    <location>
        <begin position="121"/>
        <end position="188"/>
    </location>
</feature>
<dbReference type="PANTHER" id="PTHR34449">
    <property type="entry name" value="RHO TERMINATION FACTOR"/>
    <property type="match status" value="1"/>
</dbReference>
<evidence type="ECO:0000313" key="3">
    <source>
        <dbReference type="Proteomes" id="UP000886520"/>
    </source>
</evidence>
<accession>A0A9D4Z5U5</accession>
<organism evidence="2 3">
    <name type="scientific">Adiantum capillus-veneris</name>
    <name type="common">Maidenhair fern</name>
    <dbReference type="NCBI Taxonomy" id="13818"/>
    <lineage>
        <taxon>Eukaryota</taxon>
        <taxon>Viridiplantae</taxon>
        <taxon>Streptophyta</taxon>
        <taxon>Embryophyta</taxon>
        <taxon>Tracheophyta</taxon>
        <taxon>Polypodiopsida</taxon>
        <taxon>Polypodiidae</taxon>
        <taxon>Polypodiales</taxon>
        <taxon>Pteridineae</taxon>
        <taxon>Pteridaceae</taxon>
        <taxon>Vittarioideae</taxon>
        <taxon>Adiantum</taxon>
    </lineage>
</organism>
<name>A0A9D4Z5U5_ADICA</name>
<evidence type="ECO:0000256" key="1">
    <source>
        <dbReference type="SAM" id="MobiDB-lite"/>
    </source>
</evidence>
<dbReference type="EMBL" id="JABFUD020000023">
    <property type="protein sequence ID" value="KAI5061627.1"/>
    <property type="molecule type" value="Genomic_DNA"/>
</dbReference>